<keyword evidence="7" id="KW-0325">Glycoprotein</keyword>
<dbReference type="PANTHER" id="PTHR10574:SF406">
    <property type="entry name" value="LAMININ SUBUNIT ALPHA 5"/>
    <property type="match status" value="1"/>
</dbReference>
<dbReference type="EMBL" id="JAATIS010005064">
    <property type="protein sequence ID" value="KAG2459846.1"/>
    <property type="molecule type" value="Genomic_DNA"/>
</dbReference>
<dbReference type="Pfam" id="PF24999">
    <property type="entry name" value="LAMB4"/>
    <property type="match status" value="1"/>
</dbReference>
<dbReference type="Proteomes" id="UP000886611">
    <property type="component" value="Unassembled WGS sequence"/>
</dbReference>
<feature type="coiled-coil region" evidence="10">
    <location>
        <begin position="305"/>
        <end position="362"/>
    </location>
</feature>
<dbReference type="FunFam" id="2.10.25.10:FF:000135">
    <property type="entry name" value="Laminin subunit beta 4"/>
    <property type="match status" value="1"/>
</dbReference>
<sequence>MFDSVFNITVQNIFFLLACACNPFGSHSKACPSPDLCVCDETTGQCPCLPNVTGKNCEECTPGYWDMASGEGCQPCDCDPRGSLGTQCNQFTGQCVCQPGFGGKRCDQCEENFFGDPGSKCLPCNCNTEGTEKPVCDQYTGACNCRTGIIGRYCDQCARGFLEDFPKCTPCHPCFKLWDQEVDNFQSALQKLNLSASNLHTDKLPTYDKQLTELEEKLATLQKLLNGSLLSMLDIQEAELFCDIIRQLTDETDPNLIIIDATTLLNSEINSIRKELDLHIETLENKMKWLPKFNVEKLLAAFNSIKKHYEESNKAEERIKNTKLTTDTSENTRKKVSDLLDKTKLKKALDDLEKKLNELNIAAINEKVCGAPGDTQCSIATCGGALCKDEYGNRKCGGIGCKGSLPLALNATEEARQTDIKISKFLDQLKDSKREIADTKVMVKETQKKASDLIEKITKNKERIEQDKEKTKALIKKVKDFLTGESVEPEDIEKVARAVLSIKLPESPEDFLKKVKDSFINSTEFENELKFLKEQNDKAKKLLEQAKKVQKKADSVDPTDAKRAIEEANNAKARANESIKKIQDKVQEINENIDETEEKLNTSEDALMDIMNRLGNLSRDIEQLRNKTEQNRQMAEDVKLSAEDALGNATEIEKDFKTAVTLYEILKSKQKGQGVSKEAQEKVEKLRKEAEDIAKDIADKMQTLAELEDKIQELIKNKEEKANEVSELEAIVKSIRDEIIEKGIGYSTC</sequence>
<name>A0A8X7X228_POLSE</name>
<feature type="non-terminal residue" evidence="13">
    <location>
        <position position="1"/>
    </location>
</feature>
<feature type="non-terminal residue" evidence="13">
    <location>
        <position position="749"/>
    </location>
</feature>
<keyword evidence="3" id="KW-0272">Extracellular matrix</keyword>
<proteinExistence type="predicted"/>
<evidence type="ECO:0000256" key="10">
    <source>
        <dbReference type="SAM" id="Coils"/>
    </source>
</evidence>
<keyword evidence="5 10" id="KW-0175">Coiled coil</keyword>
<dbReference type="Pfam" id="PF00053">
    <property type="entry name" value="EGF_laminin"/>
    <property type="match status" value="3"/>
</dbReference>
<evidence type="ECO:0000256" key="3">
    <source>
        <dbReference type="ARBA" id="ARBA00022530"/>
    </source>
</evidence>
<evidence type="ECO:0000256" key="5">
    <source>
        <dbReference type="ARBA" id="ARBA00023054"/>
    </source>
</evidence>
<dbReference type="GO" id="GO:0009887">
    <property type="term" value="P:animal organ morphogenesis"/>
    <property type="evidence" value="ECO:0007669"/>
    <property type="project" value="TreeGrafter"/>
</dbReference>
<feature type="disulfide bond" evidence="9">
    <location>
        <begin position="145"/>
        <end position="154"/>
    </location>
</feature>
<feature type="coiled-coil region" evidence="10">
    <location>
        <begin position="522"/>
        <end position="634"/>
    </location>
</feature>
<dbReference type="FunFam" id="2.10.25.10:FF:000145">
    <property type="entry name" value="Laminin subunit beta 1"/>
    <property type="match status" value="1"/>
</dbReference>
<dbReference type="PANTHER" id="PTHR10574">
    <property type="entry name" value="NETRIN/LAMININ-RELATED"/>
    <property type="match status" value="1"/>
</dbReference>
<feature type="disulfide bond" evidence="9">
    <location>
        <begin position="124"/>
        <end position="136"/>
    </location>
</feature>
<dbReference type="FunFam" id="2.10.25.10:FF:000101">
    <property type="entry name" value="Laminin subunit beta 1"/>
    <property type="match status" value="1"/>
</dbReference>
<dbReference type="PROSITE" id="PS50027">
    <property type="entry name" value="EGF_LAM_2"/>
    <property type="match status" value="3"/>
</dbReference>
<dbReference type="InterPro" id="IPR002049">
    <property type="entry name" value="LE_dom"/>
</dbReference>
<dbReference type="Gene3D" id="2.10.25.10">
    <property type="entry name" value="Laminin"/>
    <property type="match status" value="3"/>
</dbReference>
<protein>
    <submittedName>
        <fullName evidence="13">LAMB4 protein</fullName>
    </submittedName>
</protein>
<evidence type="ECO:0000256" key="6">
    <source>
        <dbReference type="ARBA" id="ARBA00023157"/>
    </source>
</evidence>
<dbReference type="GO" id="GO:0007411">
    <property type="term" value="P:axon guidance"/>
    <property type="evidence" value="ECO:0007669"/>
    <property type="project" value="TreeGrafter"/>
</dbReference>
<keyword evidence="6 9" id="KW-1015">Disulfide bond</keyword>
<feature type="domain" description="Laminin EGF-like" evidence="12">
    <location>
        <begin position="124"/>
        <end position="173"/>
    </location>
</feature>
<accession>A0A8X7X228</accession>
<dbReference type="AlphaFoldDB" id="A0A8X7X228"/>
<evidence type="ECO:0000256" key="9">
    <source>
        <dbReference type="PROSITE-ProRule" id="PRU00460"/>
    </source>
</evidence>
<comment type="subcellular location">
    <subcellularLocation>
        <location evidence="1">Secreted</location>
        <location evidence="1">Extracellular space</location>
        <location evidence="1">Extracellular matrix</location>
    </subcellularLocation>
</comment>
<gene>
    <name evidence="13" type="primary">Lamb4</name>
    <name evidence="13" type="ORF">GTO96_0021397</name>
</gene>
<evidence type="ECO:0000313" key="14">
    <source>
        <dbReference type="Proteomes" id="UP000886611"/>
    </source>
</evidence>
<keyword evidence="8 9" id="KW-0424">Laminin EGF-like domain</keyword>
<feature type="disulfide bond" evidence="9">
    <location>
        <begin position="78"/>
        <end position="95"/>
    </location>
</feature>
<feature type="coiled-coil region" evidence="10">
    <location>
        <begin position="429"/>
        <end position="474"/>
    </location>
</feature>
<dbReference type="GO" id="GO:0005201">
    <property type="term" value="F:extracellular matrix structural constituent"/>
    <property type="evidence" value="ECO:0007669"/>
    <property type="project" value="TreeGrafter"/>
</dbReference>
<keyword evidence="14" id="KW-1185">Reference proteome</keyword>
<feature type="disulfide bond" evidence="9">
    <location>
        <begin position="157"/>
        <end position="171"/>
    </location>
</feature>
<dbReference type="GO" id="GO:0005604">
    <property type="term" value="C:basement membrane"/>
    <property type="evidence" value="ECO:0007669"/>
    <property type="project" value="TreeGrafter"/>
</dbReference>
<comment type="caution">
    <text evidence="9">Lacks conserved residue(s) required for the propagation of feature annotation.</text>
</comment>
<evidence type="ECO:0000256" key="7">
    <source>
        <dbReference type="ARBA" id="ARBA00023180"/>
    </source>
</evidence>
<evidence type="ECO:0000313" key="13">
    <source>
        <dbReference type="EMBL" id="KAG2459846.1"/>
    </source>
</evidence>
<dbReference type="PROSITE" id="PS01248">
    <property type="entry name" value="EGF_LAM_1"/>
    <property type="match status" value="3"/>
</dbReference>
<feature type="disulfide bond" evidence="9">
    <location>
        <begin position="48"/>
        <end position="57"/>
    </location>
</feature>
<evidence type="ECO:0000256" key="11">
    <source>
        <dbReference type="SAM" id="SignalP"/>
    </source>
</evidence>
<dbReference type="SUPFAM" id="SSF57196">
    <property type="entry name" value="EGF/Laminin"/>
    <property type="match status" value="3"/>
</dbReference>
<feature type="chain" id="PRO_5036467035" evidence="11">
    <location>
        <begin position="29"/>
        <end position="749"/>
    </location>
</feature>
<feature type="disulfide bond" evidence="9">
    <location>
        <begin position="97"/>
        <end position="106"/>
    </location>
</feature>
<feature type="signal peptide" evidence="11">
    <location>
        <begin position="1"/>
        <end position="28"/>
    </location>
</feature>
<dbReference type="SMART" id="SM00180">
    <property type="entry name" value="EGF_Lam"/>
    <property type="match status" value="3"/>
</dbReference>
<keyword evidence="11" id="KW-0732">Signal</keyword>
<feature type="coiled-coil region" evidence="10">
    <location>
        <begin position="669"/>
        <end position="738"/>
    </location>
</feature>
<evidence type="ECO:0000256" key="4">
    <source>
        <dbReference type="ARBA" id="ARBA00022737"/>
    </source>
</evidence>
<keyword evidence="4" id="KW-0677">Repeat</keyword>
<dbReference type="PRINTS" id="PR00011">
    <property type="entry name" value="EGFLAMININ"/>
</dbReference>
<dbReference type="InterPro" id="IPR056558">
    <property type="entry name" value="LAMB1-4_helical"/>
</dbReference>
<feature type="domain" description="Laminin EGF-like" evidence="12">
    <location>
        <begin position="76"/>
        <end position="123"/>
    </location>
</feature>
<organism evidence="13 14">
    <name type="scientific">Polypterus senegalus</name>
    <name type="common">Senegal bichir</name>
    <dbReference type="NCBI Taxonomy" id="55291"/>
    <lineage>
        <taxon>Eukaryota</taxon>
        <taxon>Metazoa</taxon>
        <taxon>Chordata</taxon>
        <taxon>Craniata</taxon>
        <taxon>Vertebrata</taxon>
        <taxon>Euteleostomi</taxon>
        <taxon>Actinopterygii</taxon>
        <taxon>Polypteriformes</taxon>
        <taxon>Polypteridae</taxon>
        <taxon>Polypterus</taxon>
    </lineage>
</organism>
<keyword evidence="2" id="KW-0964">Secreted</keyword>
<dbReference type="CDD" id="cd00055">
    <property type="entry name" value="EGF_Lam"/>
    <property type="match status" value="3"/>
</dbReference>
<comment type="caution">
    <text evidence="13">The sequence shown here is derived from an EMBL/GenBank/DDBJ whole genome shotgun (WGS) entry which is preliminary data.</text>
</comment>
<evidence type="ECO:0000256" key="2">
    <source>
        <dbReference type="ARBA" id="ARBA00022525"/>
    </source>
</evidence>
<dbReference type="InterPro" id="IPR056860">
    <property type="entry name" value="LAMB4_dom"/>
</dbReference>
<dbReference type="InterPro" id="IPR050440">
    <property type="entry name" value="Laminin/Netrin_ECM"/>
</dbReference>
<reference evidence="13 14" key="1">
    <citation type="journal article" date="2021" name="Cell">
        <title>Tracing the genetic footprints of vertebrate landing in non-teleost ray-finned fishes.</title>
        <authorList>
            <person name="Bi X."/>
            <person name="Wang K."/>
            <person name="Yang L."/>
            <person name="Pan H."/>
            <person name="Jiang H."/>
            <person name="Wei Q."/>
            <person name="Fang M."/>
            <person name="Yu H."/>
            <person name="Zhu C."/>
            <person name="Cai Y."/>
            <person name="He Y."/>
            <person name="Gan X."/>
            <person name="Zeng H."/>
            <person name="Yu D."/>
            <person name="Zhu Y."/>
            <person name="Jiang H."/>
            <person name="Qiu Q."/>
            <person name="Yang H."/>
            <person name="Zhang Y.E."/>
            <person name="Wang W."/>
            <person name="Zhu M."/>
            <person name="He S."/>
            <person name="Zhang G."/>
        </authorList>
    </citation>
    <scope>NUCLEOTIDE SEQUENCE [LARGE SCALE GENOMIC DNA]</scope>
    <source>
        <strain evidence="13">Bchr_013</strain>
    </source>
</reference>
<dbReference type="GO" id="GO:0009888">
    <property type="term" value="P:tissue development"/>
    <property type="evidence" value="ECO:0007669"/>
    <property type="project" value="TreeGrafter"/>
</dbReference>
<evidence type="ECO:0000256" key="1">
    <source>
        <dbReference type="ARBA" id="ARBA00004498"/>
    </source>
</evidence>
<evidence type="ECO:0000256" key="8">
    <source>
        <dbReference type="ARBA" id="ARBA00023292"/>
    </source>
</evidence>
<dbReference type="Pfam" id="PF23219">
    <property type="entry name" value="LAMB1"/>
    <property type="match status" value="1"/>
</dbReference>
<evidence type="ECO:0000259" key="12">
    <source>
        <dbReference type="PROSITE" id="PS50027"/>
    </source>
</evidence>
<feature type="domain" description="Laminin EGF-like" evidence="12">
    <location>
        <begin position="19"/>
        <end position="75"/>
    </location>
</feature>
<feature type="disulfide bond" evidence="9">
    <location>
        <begin position="126"/>
        <end position="143"/>
    </location>
</feature>
<feature type="disulfide bond" evidence="9">
    <location>
        <begin position="76"/>
        <end position="88"/>
    </location>
</feature>